<dbReference type="SMART" id="SM00028">
    <property type="entry name" value="TPR"/>
    <property type="match status" value="4"/>
</dbReference>
<dbReference type="InterPro" id="IPR019734">
    <property type="entry name" value="TPR_rpt"/>
</dbReference>
<dbReference type="GO" id="GO:0016757">
    <property type="term" value="F:glycosyltransferase activity"/>
    <property type="evidence" value="ECO:0007669"/>
    <property type="project" value="UniProtKB-KW"/>
</dbReference>
<dbReference type="PROSITE" id="PS50293">
    <property type="entry name" value="TPR_REGION"/>
    <property type="match status" value="1"/>
</dbReference>
<keyword evidence="6" id="KW-1185">Reference proteome</keyword>
<dbReference type="Proteomes" id="UP000236161">
    <property type="component" value="Unassembled WGS sequence"/>
</dbReference>
<dbReference type="Gene3D" id="1.25.40.10">
    <property type="entry name" value="Tetratricopeptide repeat domain"/>
    <property type="match status" value="1"/>
</dbReference>
<dbReference type="STRING" id="1088818.A0A2I0B8F6"/>
<dbReference type="AlphaFoldDB" id="A0A2I0B8F6"/>
<dbReference type="InterPro" id="IPR011990">
    <property type="entry name" value="TPR-like_helical_dom_sf"/>
</dbReference>
<feature type="repeat" description="TPR" evidence="3">
    <location>
        <begin position="456"/>
        <end position="489"/>
    </location>
</feature>
<dbReference type="SUPFAM" id="SSF48452">
    <property type="entry name" value="TPR-like"/>
    <property type="match status" value="1"/>
</dbReference>
<reference evidence="5 6" key="1">
    <citation type="journal article" date="2017" name="Nature">
        <title>The Apostasia genome and the evolution of orchids.</title>
        <authorList>
            <person name="Zhang G.Q."/>
            <person name="Liu K.W."/>
            <person name="Li Z."/>
            <person name="Lohaus R."/>
            <person name="Hsiao Y.Y."/>
            <person name="Niu S.C."/>
            <person name="Wang J.Y."/>
            <person name="Lin Y.C."/>
            <person name="Xu Q."/>
            <person name="Chen L.J."/>
            <person name="Yoshida K."/>
            <person name="Fujiwara S."/>
            <person name="Wang Z.W."/>
            <person name="Zhang Y.Q."/>
            <person name="Mitsuda N."/>
            <person name="Wang M."/>
            <person name="Liu G.H."/>
            <person name="Pecoraro L."/>
            <person name="Huang H.X."/>
            <person name="Xiao X.J."/>
            <person name="Lin M."/>
            <person name="Wu X.Y."/>
            <person name="Wu W.L."/>
            <person name="Chen Y.Y."/>
            <person name="Chang S.B."/>
            <person name="Sakamoto S."/>
            <person name="Ohme-Takagi M."/>
            <person name="Yagi M."/>
            <person name="Zeng S.J."/>
            <person name="Shen C.Y."/>
            <person name="Yeh C.M."/>
            <person name="Luo Y.B."/>
            <person name="Tsai W.C."/>
            <person name="Van de Peer Y."/>
            <person name="Liu Z.J."/>
        </authorList>
    </citation>
    <scope>NUCLEOTIDE SEQUENCE [LARGE SCALE GENOMIC DNA]</scope>
    <source>
        <strain evidence="6">cv. Shenzhen</strain>
        <tissue evidence="5">Stem</tissue>
    </source>
</reference>
<evidence type="ECO:0000256" key="1">
    <source>
        <dbReference type="ARBA" id="ARBA00022737"/>
    </source>
</evidence>
<dbReference type="PROSITE" id="PS50005">
    <property type="entry name" value="TPR"/>
    <property type="match status" value="1"/>
</dbReference>
<feature type="region of interest" description="Disordered" evidence="4">
    <location>
        <begin position="586"/>
        <end position="605"/>
    </location>
</feature>
<feature type="compositionally biased region" description="Polar residues" evidence="4">
    <location>
        <begin position="586"/>
        <end position="595"/>
    </location>
</feature>
<accession>A0A2I0B8F6</accession>
<organism evidence="5 6">
    <name type="scientific">Apostasia shenzhenica</name>
    <dbReference type="NCBI Taxonomy" id="1088818"/>
    <lineage>
        <taxon>Eukaryota</taxon>
        <taxon>Viridiplantae</taxon>
        <taxon>Streptophyta</taxon>
        <taxon>Embryophyta</taxon>
        <taxon>Tracheophyta</taxon>
        <taxon>Spermatophyta</taxon>
        <taxon>Magnoliopsida</taxon>
        <taxon>Liliopsida</taxon>
        <taxon>Asparagales</taxon>
        <taxon>Orchidaceae</taxon>
        <taxon>Apostasioideae</taxon>
        <taxon>Apostasia</taxon>
    </lineage>
</organism>
<gene>
    <name evidence="5" type="primary">SPY</name>
    <name evidence="5" type="ORF">AXF42_Ash005082</name>
</gene>
<feature type="compositionally biased region" description="Basic and acidic residues" evidence="4">
    <location>
        <begin position="596"/>
        <end position="605"/>
    </location>
</feature>
<dbReference type="EC" id="2.4.1.-" evidence="5"/>
<dbReference type="Pfam" id="PF13181">
    <property type="entry name" value="TPR_8"/>
    <property type="match status" value="1"/>
</dbReference>
<evidence type="ECO:0000313" key="5">
    <source>
        <dbReference type="EMBL" id="PKA64070.1"/>
    </source>
</evidence>
<evidence type="ECO:0000313" key="6">
    <source>
        <dbReference type="Proteomes" id="UP000236161"/>
    </source>
</evidence>
<proteinExistence type="predicted"/>
<keyword evidence="2 3" id="KW-0802">TPR repeat</keyword>
<evidence type="ECO:0000256" key="2">
    <source>
        <dbReference type="ARBA" id="ARBA00022803"/>
    </source>
</evidence>
<protein>
    <submittedName>
        <fullName evidence="5">Putative UDP-N-acetylglucosamine--peptide N-acetylglucosaminyltransferase SPINDLY</fullName>
        <ecNumber evidence="5">2.4.1.-</ecNumber>
    </submittedName>
</protein>
<dbReference type="EMBL" id="KZ451906">
    <property type="protein sequence ID" value="PKA64070.1"/>
    <property type="molecule type" value="Genomic_DNA"/>
</dbReference>
<keyword evidence="5" id="KW-0808">Transferase</keyword>
<name>A0A2I0B8F6_9ASPA</name>
<sequence length="633" mass="71328">MKTKDLCTWMFSHSSAGRSISWWLCRVVLLQQRILDELSSSLYNLLQVFKKDSLFQFGVVNNVINYWDMMLDEKEAVTIVSMVQIEAGLIEYHYGCVDSSRLHFMNAAEAFAMDISVTGVLGFRTVHQADAKPQLVLVTCTGRQANADGTSGSSSPSGNLDTLDDNIIQRVNSVANPVELSQVQPDSHENKLNFQPHGRYECDILMTPRLVQNANSDGGNGVSPVVGSGKVLTAIQQAIILALCLHHQRSRRDDELSRWEMAPYIEAIDSQHKCHHMIRFSCDIMRIRWESTRSRTKQRALLMMDKLVKAINESFPVAALRMQVSFGIYIPTIPSLRKEYGELSLGCGMVGEALKIFEDLELWDNLIYCYRLLDKRAAAVDLINARLRQDPRDPKLWCSLGDVTNNDSCYEKALEVSNNKSARAMRSLARSAYNKGDYEKSKSLWVSAMALNSLYPDGWFALGAAALKARDIERAVDGFTRAVQLDPENGEAWNNIACLHMINKKSKPAFIAFKEALKFRRNNWQMWENFSHVALDVCNLFQALEATKMVLDLSSNKRVDIELLEKIMTKTEEDVLKASLNSHATKAQATSASQDDSIKGSCKDPENVETNLEEREWDMLLAMIGDILQQVKS</sequence>
<dbReference type="PANTHER" id="PTHR16193:SF0">
    <property type="entry name" value="TETRATRICOPEPTIDE REPEAT PROTEIN 27"/>
    <property type="match status" value="1"/>
</dbReference>
<dbReference type="PANTHER" id="PTHR16193">
    <property type="entry name" value="TETRATRICOPEPTIDE REPEAT PROTEIN 27"/>
    <property type="match status" value="1"/>
</dbReference>
<evidence type="ECO:0000256" key="4">
    <source>
        <dbReference type="SAM" id="MobiDB-lite"/>
    </source>
</evidence>
<dbReference type="InterPro" id="IPR044244">
    <property type="entry name" value="TTC27/Emw1"/>
</dbReference>
<keyword evidence="5" id="KW-0328">Glycosyltransferase</keyword>
<dbReference type="OrthoDB" id="1936594at2759"/>
<keyword evidence="1" id="KW-0677">Repeat</keyword>
<evidence type="ECO:0000256" key="3">
    <source>
        <dbReference type="PROSITE-ProRule" id="PRU00339"/>
    </source>
</evidence>